<keyword evidence="3" id="KW-1185">Reference proteome</keyword>
<accession>A0ABQ5NAL7</accession>
<gene>
    <name evidence="2" type="ORF">bsdE14_37200</name>
</gene>
<sequence>MNKTYTCSTIDECLEQASKELGIPKHSLDYSIEEETKLFFRKSCTISVKIEEASKEDVLSGSASIKDGKIIVKNPCEGKQAAIIRASKDVRLVINDKEVVNSVEIYENSKIEYFFSETKSERLMNIRISDNRMEAYLDIKYIPEIVFKLKDTKETNTLILESDIKEKKYPPRFSKDEIKEELKKHGIINGVIEENVNECIKKDEINNLVIAKGQPMQDDEDDVVEIKFAMDNDLKKLSEDNNGRVDFKSIGSINAVLQGDVVARLIKGKEGTDGKDVFGNIKKHKAGKKINLTAGQGCILKDNTTVIAAIQGKPCIKNNTCYVFQLHEVSKDVDMSTGNIKFVGDVLVNGTVREGMKVESGNAANIKGNVERAEIIAKGDINIDGNIIFSSVNAGGEDNEKLNFLKTLEGFSILLKALIDNIEEIKKFNLLGYDKTDGQIIKVLMDTKFKTLSKICLNLLAQSALINHQEGKKNDSLTEAIRGQLMGLAPLKIKHYSELFGIIDILKNKIEIYKNTLALPVNIKIGYCQDSSIKSSGNIMVVGKGTYVSNLEAHQGIYFLTEGSVVRGGSLRASTEIKCKVVGSQGGVTTRLIVDDGGQIWMDTAYENTIVGIGMREQAIDVPSKNVHAFLDTNGDLIVERLNL</sequence>
<name>A0ABQ5NAL7_9CLOT</name>
<dbReference type="Proteomes" id="UP001208567">
    <property type="component" value="Unassembled WGS sequence"/>
</dbReference>
<dbReference type="PANTHER" id="PTHR38032:SF1">
    <property type="entry name" value="RNA-BINDING PROTEIN KHPB N-TERMINAL DOMAIN-CONTAINING PROTEIN"/>
    <property type="match status" value="1"/>
</dbReference>
<proteinExistence type="predicted"/>
<dbReference type="Pfam" id="PF03961">
    <property type="entry name" value="FapA"/>
    <property type="match status" value="1"/>
</dbReference>
<reference evidence="2 3" key="1">
    <citation type="journal article" date="2024" name="Int. J. Syst. Evol. Microbiol.">
        <title>Clostridium omnivorum sp. nov., isolated from anoxic soil under the treatment of reductive soil disinfestation.</title>
        <authorList>
            <person name="Ueki A."/>
            <person name="Tonouchi A."/>
            <person name="Kaku N."/>
            <person name="Honma S."/>
            <person name="Ueki K."/>
        </authorList>
    </citation>
    <scope>NUCLEOTIDE SEQUENCE [LARGE SCALE GENOMIC DNA]</scope>
    <source>
        <strain evidence="2 3">E14</strain>
    </source>
</reference>
<dbReference type="EMBL" id="BRXR01000001">
    <property type="protein sequence ID" value="GLC32310.1"/>
    <property type="molecule type" value="Genomic_DNA"/>
</dbReference>
<organism evidence="2 3">
    <name type="scientific">Clostridium omnivorum</name>
    <dbReference type="NCBI Taxonomy" id="1604902"/>
    <lineage>
        <taxon>Bacteria</taxon>
        <taxon>Bacillati</taxon>
        <taxon>Bacillota</taxon>
        <taxon>Clostridia</taxon>
        <taxon>Eubacteriales</taxon>
        <taxon>Clostridiaceae</taxon>
        <taxon>Clostridium</taxon>
    </lineage>
</organism>
<protein>
    <recommendedName>
        <fullName evidence="1">RNA-binding protein KhpB N-terminal domain-containing protein</fullName>
    </recommendedName>
</protein>
<dbReference type="Pfam" id="PF14804">
    <property type="entry name" value="Jag_N"/>
    <property type="match status" value="1"/>
</dbReference>
<dbReference type="InterPro" id="IPR046866">
    <property type="entry name" value="FapA_N"/>
</dbReference>
<dbReference type="SMART" id="SM01245">
    <property type="entry name" value="Jag_N"/>
    <property type="match status" value="1"/>
</dbReference>
<dbReference type="InterPro" id="IPR046865">
    <property type="entry name" value="FapA_b_solenoid"/>
</dbReference>
<dbReference type="PANTHER" id="PTHR38032">
    <property type="entry name" value="POLYMERASE-RELATED"/>
    <property type="match status" value="1"/>
</dbReference>
<evidence type="ECO:0000313" key="3">
    <source>
        <dbReference type="Proteomes" id="UP001208567"/>
    </source>
</evidence>
<feature type="domain" description="RNA-binding protein KhpB N-terminal" evidence="1">
    <location>
        <begin position="4"/>
        <end position="51"/>
    </location>
</feature>
<dbReference type="InterPro" id="IPR005646">
    <property type="entry name" value="FapA"/>
</dbReference>
<evidence type="ECO:0000313" key="2">
    <source>
        <dbReference type="EMBL" id="GLC32310.1"/>
    </source>
</evidence>
<dbReference type="RefSeq" id="WP_264851612.1">
    <property type="nucleotide sequence ID" value="NZ_BRXR01000001.1"/>
</dbReference>
<dbReference type="InterPro" id="IPR032782">
    <property type="entry name" value="KhpB_N"/>
</dbReference>
<comment type="caution">
    <text evidence="2">The sequence shown here is derived from an EMBL/GenBank/DDBJ whole genome shotgun (WGS) entry which is preliminary data.</text>
</comment>
<dbReference type="Pfam" id="PF20250">
    <property type="entry name" value="FapA_N"/>
    <property type="match status" value="1"/>
</dbReference>
<evidence type="ECO:0000259" key="1">
    <source>
        <dbReference type="SMART" id="SM01245"/>
    </source>
</evidence>